<evidence type="ECO:0000256" key="2">
    <source>
        <dbReference type="ARBA" id="ARBA00006677"/>
    </source>
</evidence>
<dbReference type="Pfam" id="PF24997">
    <property type="entry name" value="PSF1_C"/>
    <property type="match status" value="1"/>
</dbReference>
<dbReference type="AlphaFoldDB" id="A0A1Y1IBE2"/>
<dbReference type="InterPro" id="IPR036224">
    <property type="entry name" value="GINS_bundle-like_dom_sf"/>
</dbReference>
<sequence>MFGRKAAELVREEYRADADKINTYNEDLVSQVLEETREHYSYIRNIVSRVSEEPSGFAGAAPKDGAAVAIHHESILRNKRCLLAYANTRAEKVRALRWQLGAVLPENVSEKLSAAERDCFKAYDKLLGEYMGTGPDGIGIDLTVDMLPPKDPYIECQVLRDAGAMLLDDKVVHLVPHTRHFIKRAEAEPLIAQGILSHIES</sequence>
<keyword evidence="3" id="KW-0235">DNA replication</keyword>
<dbReference type="CDD" id="cd11710">
    <property type="entry name" value="GINS_A_psf1"/>
    <property type="match status" value="1"/>
</dbReference>
<evidence type="ECO:0000313" key="8">
    <source>
        <dbReference type="Proteomes" id="UP000054558"/>
    </source>
</evidence>
<proteinExistence type="inferred from homology"/>
<dbReference type="PANTHER" id="PTHR12914:SF2">
    <property type="entry name" value="DNA REPLICATION COMPLEX GINS PROTEIN PSF1"/>
    <property type="match status" value="1"/>
</dbReference>
<dbReference type="InterPro" id="IPR021151">
    <property type="entry name" value="GINS_A"/>
</dbReference>
<dbReference type="STRING" id="105231.A0A1Y1IBE2"/>
<evidence type="ECO:0000256" key="1">
    <source>
        <dbReference type="ARBA" id="ARBA00004123"/>
    </source>
</evidence>
<evidence type="ECO:0000259" key="5">
    <source>
        <dbReference type="Pfam" id="PF05916"/>
    </source>
</evidence>
<dbReference type="OMA" id="MFCEKAT"/>
<organism evidence="7 8">
    <name type="scientific">Klebsormidium nitens</name>
    <name type="common">Green alga</name>
    <name type="synonym">Ulothrix nitens</name>
    <dbReference type="NCBI Taxonomy" id="105231"/>
    <lineage>
        <taxon>Eukaryota</taxon>
        <taxon>Viridiplantae</taxon>
        <taxon>Streptophyta</taxon>
        <taxon>Klebsormidiophyceae</taxon>
        <taxon>Klebsormidiales</taxon>
        <taxon>Klebsormidiaceae</taxon>
        <taxon>Klebsormidium</taxon>
    </lineage>
</organism>
<evidence type="ECO:0000313" key="7">
    <source>
        <dbReference type="EMBL" id="GAQ88284.1"/>
    </source>
</evidence>
<dbReference type="EMBL" id="DF237364">
    <property type="protein sequence ID" value="GAQ88284.1"/>
    <property type="molecule type" value="Genomic_DNA"/>
</dbReference>
<dbReference type="GO" id="GO:0000811">
    <property type="term" value="C:GINS complex"/>
    <property type="evidence" value="ECO:0000318"/>
    <property type="project" value="GO_Central"/>
</dbReference>
<dbReference type="CDD" id="cd21696">
    <property type="entry name" value="GINS_B_Psf1"/>
    <property type="match status" value="1"/>
</dbReference>
<evidence type="ECO:0000259" key="6">
    <source>
        <dbReference type="Pfam" id="PF24997"/>
    </source>
</evidence>
<dbReference type="InterPro" id="IPR056783">
    <property type="entry name" value="PSF1_C"/>
</dbReference>
<keyword evidence="4" id="KW-0539">Nucleus</keyword>
<dbReference type="InterPro" id="IPR005339">
    <property type="entry name" value="GINS_Psf1"/>
</dbReference>
<protein>
    <submittedName>
        <fullName evidence="7">Uncharacterized protein</fullName>
    </submittedName>
</protein>
<name>A0A1Y1IBE2_KLENI</name>
<evidence type="ECO:0000256" key="4">
    <source>
        <dbReference type="ARBA" id="ARBA00023242"/>
    </source>
</evidence>
<dbReference type="Proteomes" id="UP000054558">
    <property type="component" value="Unassembled WGS sequence"/>
</dbReference>
<dbReference type="SUPFAM" id="SSF158573">
    <property type="entry name" value="GINS helical bundle-like"/>
    <property type="match status" value="1"/>
</dbReference>
<dbReference type="OrthoDB" id="10252587at2759"/>
<dbReference type="PANTHER" id="PTHR12914">
    <property type="entry name" value="PARTNER OF SLD5"/>
    <property type="match status" value="1"/>
</dbReference>
<dbReference type="GO" id="GO:1902983">
    <property type="term" value="P:DNA strand elongation involved in mitotic DNA replication"/>
    <property type="evidence" value="ECO:0000318"/>
    <property type="project" value="GO_Central"/>
</dbReference>
<dbReference type="Pfam" id="PF05916">
    <property type="entry name" value="Sld5"/>
    <property type="match status" value="1"/>
</dbReference>
<evidence type="ECO:0000256" key="3">
    <source>
        <dbReference type="ARBA" id="ARBA00022705"/>
    </source>
</evidence>
<feature type="domain" description="DNA replication complex GINS protein PSF1 C-terminal" evidence="6">
    <location>
        <begin position="150"/>
        <end position="199"/>
    </location>
</feature>
<dbReference type="Gene3D" id="1.20.58.1030">
    <property type="match status" value="1"/>
</dbReference>
<keyword evidence="8" id="KW-1185">Reference proteome</keyword>
<comment type="subcellular location">
    <subcellularLocation>
        <location evidence="1">Nucleus</location>
    </subcellularLocation>
</comment>
<reference evidence="7 8" key="1">
    <citation type="journal article" date="2014" name="Nat. Commun.">
        <title>Klebsormidium flaccidum genome reveals primary factors for plant terrestrial adaptation.</title>
        <authorList>
            <person name="Hori K."/>
            <person name="Maruyama F."/>
            <person name="Fujisawa T."/>
            <person name="Togashi T."/>
            <person name="Yamamoto N."/>
            <person name="Seo M."/>
            <person name="Sato S."/>
            <person name="Yamada T."/>
            <person name="Mori H."/>
            <person name="Tajima N."/>
            <person name="Moriyama T."/>
            <person name="Ikeuchi M."/>
            <person name="Watanabe M."/>
            <person name="Wada H."/>
            <person name="Kobayashi K."/>
            <person name="Saito M."/>
            <person name="Masuda T."/>
            <person name="Sasaki-Sekimoto Y."/>
            <person name="Mashiguchi K."/>
            <person name="Awai K."/>
            <person name="Shimojima M."/>
            <person name="Masuda S."/>
            <person name="Iwai M."/>
            <person name="Nobusawa T."/>
            <person name="Narise T."/>
            <person name="Kondo S."/>
            <person name="Saito H."/>
            <person name="Sato R."/>
            <person name="Murakawa M."/>
            <person name="Ihara Y."/>
            <person name="Oshima-Yamada Y."/>
            <person name="Ohtaka K."/>
            <person name="Satoh M."/>
            <person name="Sonobe K."/>
            <person name="Ishii M."/>
            <person name="Ohtani R."/>
            <person name="Kanamori-Sato M."/>
            <person name="Honoki R."/>
            <person name="Miyazaki D."/>
            <person name="Mochizuki H."/>
            <person name="Umetsu J."/>
            <person name="Higashi K."/>
            <person name="Shibata D."/>
            <person name="Kamiya Y."/>
            <person name="Sato N."/>
            <person name="Nakamura Y."/>
            <person name="Tabata S."/>
            <person name="Ida S."/>
            <person name="Kurokawa K."/>
            <person name="Ohta H."/>
        </authorList>
    </citation>
    <scope>NUCLEOTIDE SEQUENCE [LARGE SCALE GENOMIC DNA]</scope>
    <source>
        <strain evidence="7 8">NIES-2285</strain>
    </source>
</reference>
<comment type="similarity">
    <text evidence="2">Belongs to the GINS1/PSF1 family.</text>
</comment>
<accession>A0A1Y1IBE2</accession>
<feature type="domain" description="GINS subunit" evidence="5">
    <location>
        <begin position="68"/>
        <end position="132"/>
    </location>
</feature>
<gene>
    <name evidence="7" type="ORF">KFL_004150080</name>
</gene>